<feature type="transmembrane region" description="Helical" evidence="1">
    <location>
        <begin position="347"/>
        <end position="367"/>
    </location>
</feature>
<keyword evidence="1" id="KW-1133">Transmembrane helix</keyword>
<keyword evidence="1" id="KW-0812">Transmembrane</keyword>
<comment type="caution">
    <text evidence="2">The sequence shown here is derived from an EMBL/GenBank/DDBJ whole genome shotgun (WGS) entry which is preliminary data.</text>
</comment>
<protein>
    <submittedName>
        <fullName evidence="2">Uncharacterized protein</fullName>
    </submittedName>
</protein>
<evidence type="ECO:0000256" key="1">
    <source>
        <dbReference type="SAM" id="Phobius"/>
    </source>
</evidence>
<evidence type="ECO:0000313" key="2">
    <source>
        <dbReference type="EMBL" id="KKN73914.1"/>
    </source>
</evidence>
<keyword evidence="1" id="KW-0472">Membrane</keyword>
<feature type="transmembrane region" description="Helical" evidence="1">
    <location>
        <begin position="156"/>
        <end position="179"/>
    </location>
</feature>
<organism evidence="2">
    <name type="scientific">marine sediment metagenome</name>
    <dbReference type="NCBI Taxonomy" id="412755"/>
    <lineage>
        <taxon>unclassified sequences</taxon>
        <taxon>metagenomes</taxon>
        <taxon>ecological metagenomes</taxon>
    </lineage>
</organism>
<dbReference type="EMBL" id="LAZR01000335">
    <property type="protein sequence ID" value="KKN73914.1"/>
    <property type="molecule type" value="Genomic_DNA"/>
</dbReference>
<reference evidence="2" key="1">
    <citation type="journal article" date="2015" name="Nature">
        <title>Complex archaea that bridge the gap between prokaryotes and eukaryotes.</title>
        <authorList>
            <person name="Spang A."/>
            <person name="Saw J.H."/>
            <person name="Jorgensen S.L."/>
            <person name="Zaremba-Niedzwiedzka K."/>
            <person name="Martijn J."/>
            <person name="Lind A.E."/>
            <person name="van Eijk R."/>
            <person name="Schleper C."/>
            <person name="Guy L."/>
            <person name="Ettema T.J."/>
        </authorList>
    </citation>
    <scope>NUCLEOTIDE SEQUENCE</scope>
</reference>
<dbReference type="AlphaFoldDB" id="A0A0F9T402"/>
<accession>A0A0F9T402</accession>
<gene>
    <name evidence="2" type="ORF">LCGC14_0395970</name>
</gene>
<proteinExistence type="predicted"/>
<sequence>MELHKQGTNVSATFKIVFNGQLYQNTDLTSAQEQLSQLLNIPHNIVVQLFDGKAYALKKDLSSIDAVKTESSLKKLGLITKVEPQLITVISQSQNNQIALTEHSKNTDKHISECTEGKSISVQSERLDTGKAPNTAAAIKQSYNKYKLLRNTLKSALYFCYSALCIITLIGVVISVNALKNNFGILNNGTTNNTTTNNLSYQNYKQYLIDQKSLNQPAQKVTNERTANPTQQKSNEYFRRFSSLINSYAQSTGQADIKTMGGDKLQQHLQEIDDLGPKNEFWQQLIQLSKSLDNDKHAIGMLNNTDPAKVQWINAVDWISQSYIRQHQNSQTINSSPVSTDEPSNPILNLTLLISMLSLFSLLVIAIKMKLRAIRIS</sequence>
<name>A0A0F9T402_9ZZZZ</name>